<reference evidence="3" key="2">
    <citation type="submission" date="2024-04" db="EMBL/GenBank/DDBJ databases">
        <authorList>
            <person name="Chen Y."/>
            <person name="Shah S."/>
            <person name="Dougan E. K."/>
            <person name="Thang M."/>
            <person name="Chan C."/>
        </authorList>
    </citation>
    <scope>NUCLEOTIDE SEQUENCE [LARGE SCALE GENOMIC DNA]</scope>
</reference>
<protein>
    <submittedName>
        <fullName evidence="2">Uncharacterized protein</fullName>
    </submittedName>
</protein>
<dbReference type="EMBL" id="CAMXCT020006734">
    <property type="protein sequence ID" value="CAL1172546.1"/>
    <property type="molecule type" value="Genomic_DNA"/>
</dbReference>
<gene>
    <name evidence="2" type="ORF">C1SCF055_LOCUS43687</name>
</gene>
<reference evidence="2" key="1">
    <citation type="submission" date="2022-10" db="EMBL/GenBank/DDBJ databases">
        <authorList>
            <person name="Chen Y."/>
            <person name="Dougan E. K."/>
            <person name="Chan C."/>
            <person name="Rhodes N."/>
            <person name="Thang M."/>
        </authorList>
    </citation>
    <scope>NUCLEOTIDE SEQUENCE</scope>
</reference>
<evidence type="ECO:0000256" key="1">
    <source>
        <dbReference type="SAM" id="MobiDB-lite"/>
    </source>
</evidence>
<sequence>MSWNSRGGETLLSQPEYPNYGEYLTTQEAYAEGSAARAHDSHPEDDEVARFFVAGMAKADEEGLNLFAQAPVRVPCRSATPSRRNRVVPKDYGSERPQWNSSTVPKPWSLEGFKAQRTPLAAWALNEDRRSLETQARQRRVHVMNSELARYIRRDQMSVAVNFPHALAGAVRPCSR</sequence>
<evidence type="ECO:0000313" key="3">
    <source>
        <dbReference type="EMBL" id="CAL1172546.1"/>
    </source>
</evidence>
<dbReference type="EMBL" id="CAMXCT030006734">
    <property type="protein sequence ID" value="CAL4806483.1"/>
    <property type="molecule type" value="Genomic_DNA"/>
</dbReference>
<feature type="region of interest" description="Disordered" evidence="1">
    <location>
        <begin position="79"/>
        <end position="103"/>
    </location>
</feature>
<accession>A0A9P1GQ94</accession>
<proteinExistence type="predicted"/>
<name>A0A9P1GQ94_9DINO</name>
<dbReference type="Proteomes" id="UP001152797">
    <property type="component" value="Unassembled WGS sequence"/>
</dbReference>
<dbReference type="EMBL" id="CAMXCT010006734">
    <property type="protein sequence ID" value="CAI4019171.1"/>
    <property type="molecule type" value="Genomic_DNA"/>
</dbReference>
<keyword evidence="4" id="KW-1185">Reference proteome</keyword>
<dbReference type="AlphaFoldDB" id="A0A9P1GQ94"/>
<evidence type="ECO:0000313" key="2">
    <source>
        <dbReference type="EMBL" id="CAI4019171.1"/>
    </source>
</evidence>
<organism evidence="2">
    <name type="scientific">Cladocopium goreaui</name>
    <dbReference type="NCBI Taxonomy" id="2562237"/>
    <lineage>
        <taxon>Eukaryota</taxon>
        <taxon>Sar</taxon>
        <taxon>Alveolata</taxon>
        <taxon>Dinophyceae</taxon>
        <taxon>Suessiales</taxon>
        <taxon>Symbiodiniaceae</taxon>
        <taxon>Cladocopium</taxon>
    </lineage>
</organism>
<comment type="caution">
    <text evidence="2">The sequence shown here is derived from an EMBL/GenBank/DDBJ whole genome shotgun (WGS) entry which is preliminary data.</text>
</comment>
<evidence type="ECO:0000313" key="4">
    <source>
        <dbReference type="Proteomes" id="UP001152797"/>
    </source>
</evidence>